<gene>
    <name evidence="2" type="ORF">C1I60_06300</name>
</gene>
<dbReference type="RefSeq" id="WP_137060952.1">
    <property type="nucleotide sequence ID" value="NZ_PNXQ01000005.1"/>
</dbReference>
<proteinExistence type="predicted"/>
<organism evidence="2 3">
    <name type="scientific">Paenibacillus terrae</name>
    <dbReference type="NCBI Taxonomy" id="159743"/>
    <lineage>
        <taxon>Bacteria</taxon>
        <taxon>Bacillati</taxon>
        <taxon>Bacillota</taxon>
        <taxon>Bacilli</taxon>
        <taxon>Bacillales</taxon>
        <taxon>Paenibacillaceae</taxon>
        <taxon>Paenibacillus</taxon>
    </lineage>
</organism>
<accession>A0A4U2Q1M0</accession>
<evidence type="ECO:0000256" key="1">
    <source>
        <dbReference type="SAM" id="MobiDB-lite"/>
    </source>
</evidence>
<feature type="region of interest" description="Disordered" evidence="1">
    <location>
        <begin position="340"/>
        <end position="359"/>
    </location>
</feature>
<reference evidence="2 3" key="1">
    <citation type="submission" date="2018-01" db="EMBL/GenBank/DDBJ databases">
        <title>Bacillales members from the olive rhizosphere are effective biological control agents against Verticillium dahliae.</title>
        <authorList>
            <person name="Gomez-Lama C."/>
            <person name="Legarda G."/>
            <person name="Ruano-Rosa D."/>
            <person name="Pizarro-Tobias P."/>
            <person name="Valverde-Corredor A."/>
            <person name="Niqui J.L."/>
            <person name="Trivino J.C."/>
            <person name="Roca A."/>
            <person name="Mercado-Blanco J."/>
        </authorList>
    </citation>
    <scope>NUCLEOTIDE SEQUENCE [LARGE SCALE GENOMIC DNA]</scope>
    <source>
        <strain evidence="2 3">PIC167</strain>
    </source>
</reference>
<protein>
    <submittedName>
        <fullName evidence="2">Uncharacterized protein</fullName>
    </submittedName>
</protein>
<evidence type="ECO:0000313" key="2">
    <source>
        <dbReference type="EMBL" id="TKH46033.1"/>
    </source>
</evidence>
<sequence>MNSQAEVQITGFSGRVWEKDLLDCGYRIALHKAEVELSPGNGFRFTFSMPEDGFAELDLLARSDSDWAATDRESAFVRLYLNEAYNQDVILYYGSSQGVYTRLLGYLKEGDYEVYAEFRELESAPLVSRAWIDGVELRCVADSSPRSLIYRHTPLLYGRNLAHPYENRFTDTPLVLFYSMEENEGKTIIEYQMMFSHEDEGTPAPLLMSKWGRTTDIEWMYRVELDAGGNVLNAFFQGAHHITTAFNGNYDLGGHPVLQSATTNGNFKDDISSDYRFMLPPAFQWKPEEEPREAVMSRFPFAYQVTGWEMERQQELEMPSNASSIMLAHQRSYVFIQTSKRPLRDSSSESSPVSKPGFNRREEDACVDIELRLHGSEQWYSSCYHDLRLGDFRAAYEGAESHFSTTVKLSGEAVLEDIAEIRAVLLEGGADSMEVAGLYAFTLNEENLPKFPGIRTDRVIELTRHHPAGILWAADKDGAGDGDYNVKRALNRTENRAVDDPTSKDGES</sequence>
<evidence type="ECO:0000313" key="3">
    <source>
        <dbReference type="Proteomes" id="UP000308114"/>
    </source>
</evidence>
<dbReference type="Proteomes" id="UP000308114">
    <property type="component" value="Unassembled WGS sequence"/>
</dbReference>
<name>A0A4U2Q1M0_9BACL</name>
<dbReference type="EMBL" id="PNXQ01000005">
    <property type="protein sequence ID" value="TKH46033.1"/>
    <property type="molecule type" value="Genomic_DNA"/>
</dbReference>
<dbReference type="AlphaFoldDB" id="A0A4U2Q1M0"/>
<comment type="caution">
    <text evidence="2">The sequence shown here is derived from an EMBL/GenBank/DDBJ whole genome shotgun (WGS) entry which is preliminary data.</text>
</comment>